<proteinExistence type="predicted"/>
<accession>A0A7I4YFZ4</accession>
<dbReference type="WBParaSite" id="HCON_00091380-00001">
    <property type="protein sequence ID" value="HCON_00091380-00001"/>
    <property type="gene ID" value="HCON_00091380"/>
</dbReference>
<evidence type="ECO:0000313" key="1">
    <source>
        <dbReference type="Proteomes" id="UP000025227"/>
    </source>
</evidence>
<keyword evidence="1" id="KW-1185">Reference proteome</keyword>
<organism evidence="1 2">
    <name type="scientific">Haemonchus contortus</name>
    <name type="common">Barber pole worm</name>
    <dbReference type="NCBI Taxonomy" id="6289"/>
    <lineage>
        <taxon>Eukaryota</taxon>
        <taxon>Metazoa</taxon>
        <taxon>Ecdysozoa</taxon>
        <taxon>Nematoda</taxon>
        <taxon>Chromadorea</taxon>
        <taxon>Rhabditida</taxon>
        <taxon>Rhabditina</taxon>
        <taxon>Rhabditomorpha</taxon>
        <taxon>Strongyloidea</taxon>
        <taxon>Trichostrongylidae</taxon>
        <taxon>Haemonchus</taxon>
    </lineage>
</organism>
<sequence>EMLSQKTSDWSQCDCNRNGNLNVVQVPALIPYLPAKHDSIHRLSNSAL</sequence>
<dbReference type="Proteomes" id="UP000025227">
    <property type="component" value="Unplaced"/>
</dbReference>
<dbReference type="AlphaFoldDB" id="A0A7I4YFZ4"/>
<protein>
    <submittedName>
        <fullName evidence="2">Uncharacterized protein</fullName>
    </submittedName>
</protein>
<name>A0A7I4YFZ4_HAECO</name>
<evidence type="ECO:0000313" key="2">
    <source>
        <dbReference type="WBParaSite" id="HCON_00091380-00001"/>
    </source>
</evidence>
<reference evidence="2" key="1">
    <citation type="submission" date="2020-12" db="UniProtKB">
        <authorList>
            <consortium name="WormBaseParasite"/>
        </authorList>
    </citation>
    <scope>IDENTIFICATION</scope>
    <source>
        <strain evidence="2">MHco3</strain>
    </source>
</reference>